<dbReference type="eggNOG" id="KOG2317">
    <property type="taxonomic scope" value="Eukaryota"/>
</dbReference>
<dbReference type="FunFam" id="3.90.1490.10:FF:000001">
    <property type="entry name" value="Diphthine--ammonia ligase"/>
    <property type="match status" value="1"/>
</dbReference>
<dbReference type="Gene3D" id="3.90.1490.10">
    <property type="entry name" value="putative n-type atp pyrophosphatase, domain 2"/>
    <property type="match status" value="1"/>
</dbReference>
<dbReference type="GeneID" id="17085355"/>
<reference evidence="12" key="1">
    <citation type="journal article" date="2013" name="Science">
        <title>Gene transfer from bacteria and archaea facilitated evolution of an extremophilic eukaryote.</title>
        <authorList>
            <person name="Schonknecht G."/>
            <person name="Chen W.H."/>
            <person name="Ternes C.M."/>
            <person name="Barbier G.G."/>
            <person name="Shrestha R.P."/>
            <person name="Stanke M."/>
            <person name="Brautigam A."/>
            <person name="Baker B.J."/>
            <person name="Banfield J.F."/>
            <person name="Garavito R.M."/>
            <person name="Carr K."/>
            <person name="Wilkerson C."/>
            <person name="Rensing S.A."/>
            <person name="Gagneul D."/>
            <person name="Dickenson N.E."/>
            <person name="Oesterhelt C."/>
            <person name="Lercher M.J."/>
            <person name="Weber A.P."/>
        </authorList>
    </citation>
    <scope>NUCLEOTIDE SEQUENCE [LARGE SCALE GENOMIC DNA]</scope>
    <source>
        <strain evidence="12">074W</strain>
    </source>
</reference>
<dbReference type="Pfam" id="PF01902">
    <property type="entry name" value="Diphthami_syn_2"/>
    <property type="match status" value="1"/>
</dbReference>
<evidence type="ECO:0000256" key="8">
    <source>
        <dbReference type="ARBA" id="ARBA00031552"/>
    </source>
</evidence>
<evidence type="ECO:0000256" key="6">
    <source>
        <dbReference type="ARBA" id="ARBA00022840"/>
    </source>
</evidence>
<keyword evidence="5" id="KW-0547">Nucleotide-binding</keyword>
<dbReference type="eggNOG" id="KOG2316">
    <property type="taxonomic scope" value="Eukaryota"/>
</dbReference>
<dbReference type="InterPro" id="IPR006175">
    <property type="entry name" value="YjgF/YER057c/UK114"/>
</dbReference>
<comment type="catalytic activity">
    <reaction evidence="9">
        <text>diphthine-[translation elongation factor 2] + NH4(+) + ATP = diphthamide-[translation elongation factor 2] + AMP + diphosphate + H(+)</text>
        <dbReference type="Rhea" id="RHEA:19753"/>
        <dbReference type="Rhea" id="RHEA-COMP:10172"/>
        <dbReference type="Rhea" id="RHEA-COMP:10174"/>
        <dbReference type="ChEBI" id="CHEBI:15378"/>
        <dbReference type="ChEBI" id="CHEBI:16692"/>
        <dbReference type="ChEBI" id="CHEBI:28938"/>
        <dbReference type="ChEBI" id="CHEBI:30616"/>
        <dbReference type="ChEBI" id="CHEBI:33019"/>
        <dbReference type="ChEBI" id="CHEBI:82696"/>
        <dbReference type="ChEBI" id="CHEBI:456215"/>
        <dbReference type="EC" id="6.3.1.14"/>
    </reaction>
</comment>
<dbReference type="KEGG" id="gsl:Gasu_59960"/>
<dbReference type="Gene3D" id="3.30.1330.40">
    <property type="entry name" value="RutC-like"/>
    <property type="match status" value="2"/>
</dbReference>
<dbReference type="EMBL" id="KB454551">
    <property type="protein sequence ID" value="EME26378.1"/>
    <property type="molecule type" value="Genomic_DNA"/>
</dbReference>
<dbReference type="Proteomes" id="UP000030680">
    <property type="component" value="Unassembled WGS sequence"/>
</dbReference>
<evidence type="ECO:0000256" key="2">
    <source>
        <dbReference type="ARBA" id="ARBA00012089"/>
    </source>
</evidence>
<dbReference type="GO" id="GO:0017183">
    <property type="term" value="P:protein histidyl modification to diphthamide"/>
    <property type="evidence" value="ECO:0007669"/>
    <property type="project" value="TreeGrafter"/>
</dbReference>
<evidence type="ECO:0000256" key="9">
    <source>
        <dbReference type="ARBA" id="ARBA00048108"/>
    </source>
</evidence>
<dbReference type="InterPro" id="IPR002761">
    <property type="entry name" value="Diphthami_syn_dom"/>
</dbReference>
<dbReference type="CDD" id="cd01994">
    <property type="entry name" value="AANH_PF0828-like"/>
    <property type="match status" value="1"/>
</dbReference>
<dbReference type="EC" id="6.3.1.14" evidence="2"/>
<evidence type="ECO:0000256" key="3">
    <source>
        <dbReference type="ARBA" id="ARBA00018426"/>
    </source>
</evidence>
<dbReference type="Gramene" id="EME26378">
    <property type="protein sequence ID" value="EME26378"/>
    <property type="gene ID" value="Gasu_59960"/>
</dbReference>
<evidence type="ECO:0000256" key="5">
    <source>
        <dbReference type="ARBA" id="ARBA00022741"/>
    </source>
</evidence>
<dbReference type="AlphaFoldDB" id="M2XRV2"/>
<dbReference type="RefSeq" id="XP_005702898.1">
    <property type="nucleotide sequence ID" value="XM_005702841.1"/>
</dbReference>
<protein>
    <recommendedName>
        <fullName evidence="3">Diphthine--ammonia ligase</fullName>
        <ecNumber evidence="2">6.3.1.14</ecNumber>
    </recommendedName>
    <alternativeName>
        <fullName evidence="7">Diphthamide synthase</fullName>
    </alternativeName>
    <alternativeName>
        <fullName evidence="8">Diphthamide synthetase</fullName>
    </alternativeName>
</protein>
<dbReference type="SUPFAM" id="SSF52402">
    <property type="entry name" value="Adenine nucleotide alpha hydrolases-like"/>
    <property type="match status" value="1"/>
</dbReference>
<evidence type="ECO:0000256" key="4">
    <source>
        <dbReference type="ARBA" id="ARBA00022598"/>
    </source>
</evidence>
<dbReference type="OrthoDB" id="686384at2759"/>
<feature type="domain" description="Diphthamide synthase" evidence="10">
    <location>
        <begin position="1"/>
        <end position="244"/>
    </location>
</feature>
<name>M2XRV2_GALSU</name>
<dbReference type="Gene3D" id="3.40.50.620">
    <property type="entry name" value="HUPs"/>
    <property type="match status" value="1"/>
</dbReference>
<dbReference type="PANTHER" id="PTHR12196:SF2">
    <property type="entry name" value="DIPHTHINE--AMMONIA LIGASE"/>
    <property type="match status" value="1"/>
</dbReference>
<comment type="pathway">
    <text evidence="1">Protein modification; peptidyl-diphthamide biosynthesis.</text>
</comment>
<dbReference type="STRING" id="130081.M2XRV2"/>
<dbReference type="OMA" id="HCRLAQS"/>
<dbReference type="FunFam" id="3.40.50.620:FF:000145">
    <property type="entry name" value="ATP-binding domain containing protein"/>
    <property type="match status" value="1"/>
</dbReference>
<dbReference type="InterPro" id="IPR030662">
    <property type="entry name" value="DPH6/MJ0570"/>
</dbReference>
<evidence type="ECO:0000313" key="11">
    <source>
        <dbReference type="EMBL" id="EME26378.1"/>
    </source>
</evidence>
<gene>
    <name evidence="11" type="ORF">Gasu_59960</name>
</gene>
<evidence type="ECO:0000313" key="12">
    <source>
        <dbReference type="Proteomes" id="UP000030680"/>
    </source>
</evidence>
<evidence type="ECO:0000256" key="7">
    <source>
        <dbReference type="ARBA" id="ARBA00029814"/>
    </source>
</evidence>
<accession>M2XRV2</accession>
<dbReference type="Pfam" id="PF01042">
    <property type="entry name" value="Ribonuc_L-PSP"/>
    <property type="match status" value="2"/>
</dbReference>
<keyword evidence="6" id="KW-0067">ATP-binding</keyword>
<evidence type="ECO:0000259" key="10">
    <source>
        <dbReference type="Pfam" id="PF01902"/>
    </source>
</evidence>
<organism evidence="11 12">
    <name type="scientific">Galdieria sulphuraria</name>
    <name type="common">Red alga</name>
    <dbReference type="NCBI Taxonomy" id="130081"/>
    <lineage>
        <taxon>Eukaryota</taxon>
        <taxon>Rhodophyta</taxon>
        <taxon>Bangiophyceae</taxon>
        <taxon>Galdieriales</taxon>
        <taxon>Galdieriaceae</taxon>
        <taxon>Galdieria</taxon>
    </lineage>
</organism>
<proteinExistence type="predicted"/>
<sequence length="709" mass="80823">MKVVALISGGKDSFYSLCKCIAYGHEVVALANLFPEDSTVQDADSYMYQTVGHEIVQAYARALLLPVFRRPTKGKAVLTTLGYSRQPYDEVEDLYQLLLQVKQEMPQVEAVCTGAILSDYQRNRVEHVCCRLQLTSIAYLWKRNQKQLLQEMLQAGIDAIVVKVATMGLYPRKHLGKHLIELAPLLIELESNYGSHVCGEGGEFESLVLDCPLFYYRLVVDEAETIVVSDDRFAPIGYLRIKKYHLEEKSLHVNRMHWIKTLVPIKSMPAQTKQRETGRKKVSQNDISLMYLCKSRWCTSKTSNISYFLCCSRAASTTEDKKNVSEEMKNILDDLEQSLKECSLTRKDIFYCQLYLSDMSDFVSVNKVYASYFGTEEPPARACVEVSLCYHQLVVLEAFARKGPRKVLHVQSISEWAPPCIGPYSQAHCFQHVVYISGILALHPPTVTIVPGLNIEQETMLCIENVNHTMEALPCGWEDILFIYCYITQPQDAQRVATLLYNTYGKQFGLCIVPVRNLPRNGCVELQLICVSSNDSTGNSSQYDARPICSKQVVQGEFPMLVADDNKNICSLSEDNFQVKWQMCISGSIIVLHATWKQVPLLDSFKKQIKAIFHQWISLCEKRLDRVGAHVAWNPIVCKSWLPKDLFYENNNYSLQEITEEILVKVLSNEHSMNRTPVFIIPLEEDEQVRTCHLQLILQLDEKVNTSRL</sequence>
<dbReference type="PANTHER" id="PTHR12196">
    <property type="entry name" value="DOMAIN OF UNKNOWN FUNCTION 71 DUF71 -CONTAINING PROTEIN"/>
    <property type="match status" value="1"/>
</dbReference>
<dbReference type="InterPro" id="IPR035959">
    <property type="entry name" value="RutC-like_sf"/>
</dbReference>
<dbReference type="SUPFAM" id="SSF55298">
    <property type="entry name" value="YjgF-like"/>
    <property type="match status" value="2"/>
</dbReference>
<keyword evidence="12" id="KW-1185">Reference proteome</keyword>
<evidence type="ECO:0000256" key="1">
    <source>
        <dbReference type="ARBA" id="ARBA00005156"/>
    </source>
</evidence>
<dbReference type="NCBIfam" id="TIGR00290">
    <property type="entry name" value="MJ0570_dom"/>
    <property type="match status" value="1"/>
</dbReference>
<dbReference type="GO" id="GO:0005524">
    <property type="term" value="F:ATP binding"/>
    <property type="evidence" value="ECO:0007669"/>
    <property type="project" value="UniProtKB-KW"/>
</dbReference>
<dbReference type="InterPro" id="IPR014729">
    <property type="entry name" value="Rossmann-like_a/b/a_fold"/>
</dbReference>
<dbReference type="GO" id="GO:0017178">
    <property type="term" value="F:diphthine-ammonia ligase activity"/>
    <property type="evidence" value="ECO:0007669"/>
    <property type="project" value="UniProtKB-EC"/>
</dbReference>
<keyword evidence="4" id="KW-0436">Ligase</keyword>